<evidence type="ECO:0000256" key="4">
    <source>
        <dbReference type="ARBA" id="ARBA00011921"/>
    </source>
</evidence>
<evidence type="ECO:0000256" key="7">
    <source>
        <dbReference type="ARBA" id="ARBA00022723"/>
    </source>
</evidence>
<dbReference type="FunFam" id="3.40.630.10:FF:000005">
    <property type="entry name" value="Succinyl-diaminopimelate desuccinylase"/>
    <property type="match status" value="1"/>
</dbReference>
<keyword evidence="8 15" id="KW-0378">Hydrolase</keyword>
<dbReference type="InterPro" id="IPR050072">
    <property type="entry name" value="Peptidase_M20A"/>
</dbReference>
<evidence type="ECO:0000256" key="14">
    <source>
        <dbReference type="ARBA" id="ARBA00051301"/>
    </source>
</evidence>
<dbReference type="EMBL" id="AP018052">
    <property type="protein sequence ID" value="BAZ94487.1"/>
    <property type="molecule type" value="Genomic_DNA"/>
</dbReference>
<keyword evidence="18" id="KW-1185">Reference proteome</keyword>
<dbReference type="EC" id="3.5.1.18" evidence="4 15"/>
<dbReference type="InterPro" id="IPR005941">
    <property type="entry name" value="DapE_proteobac"/>
</dbReference>
<keyword evidence="6 15" id="KW-0028">Amino-acid biosynthesis</keyword>
<evidence type="ECO:0000256" key="2">
    <source>
        <dbReference type="ARBA" id="ARBA00006746"/>
    </source>
</evidence>
<dbReference type="PANTHER" id="PTHR43808">
    <property type="entry name" value="ACETYLORNITHINE DEACETYLASE"/>
    <property type="match status" value="1"/>
</dbReference>
<comment type="catalytic activity">
    <reaction evidence="14 15">
        <text>N-succinyl-(2S,6S)-2,6-diaminopimelate + H2O = (2S,6S)-2,6-diaminopimelate + succinate</text>
        <dbReference type="Rhea" id="RHEA:22608"/>
        <dbReference type="ChEBI" id="CHEBI:15377"/>
        <dbReference type="ChEBI" id="CHEBI:30031"/>
        <dbReference type="ChEBI" id="CHEBI:57609"/>
        <dbReference type="ChEBI" id="CHEBI:58087"/>
        <dbReference type="EC" id="3.5.1.18"/>
    </reaction>
</comment>
<dbReference type="PROSITE" id="PS00759">
    <property type="entry name" value="ARGE_DAPE_CPG2_2"/>
    <property type="match status" value="1"/>
</dbReference>
<dbReference type="InterPro" id="IPR011650">
    <property type="entry name" value="Peptidase_M20_dimer"/>
</dbReference>
<feature type="binding site" evidence="15">
    <location>
        <position position="349"/>
    </location>
    <ligand>
        <name>Zn(2+)</name>
        <dbReference type="ChEBI" id="CHEBI:29105"/>
        <label>2</label>
    </ligand>
</feature>
<evidence type="ECO:0000256" key="1">
    <source>
        <dbReference type="ARBA" id="ARBA00005130"/>
    </source>
</evidence>
<keyword evidence="7 15" id="KW-0479">Metal-binding</keyword>
<comment type="function">
    <text evidence="15">Catalyzes the hydrolysis of N-succinyl-L,L-diaminopimelic acid (SDAP), forming succinate and LL-2,6-diaminopimelate (DAP), an intermediate involved in the bacterial biosynthesis of lysine and meso-diaminopimelic acid, an essential component of bacterial cell walls.</text>
</comment>
<dbReference type="HAMAP" id="MF_01690">
    <property type="entry name" value="DapE"/>
    <property type="match status" value="1"/>
</dbReference>
<dbReference type="GO" id="GO:0019877">
    <property type="term" value="P:diaminopimelate biosynthetic process"/>
    <property type="evidence" value="ECO:0007669"/>
    <property type="project" value="UniProtKB-UniRule"/>
</dbReference>
<evidence type="ECO:0000256" key="13">
    <source>
        <dbReference type="ARBA" id="ARBA00031891"/>
    </source>
</evidence>
<dbReference type="Pfam" id="PF01546">
    <property type="entry name" value="Peptidase_M20"/>
    <property type="match status" value="1"/>
</dbReference>
<evidence type="ECO:0000256" key="8">
    <source>
        <dbReference type="ARBA" id="ARBA00022801"/>
    </source>
</evidence>
<comment type="similarity">
    <text evidence="2 15">Belongs to the peptidase M20A family. DapE subfamily.</text>
</comment>
<evidence type="ECO:0000313" key="18">
    <source>
        <dbReference type="Proteomes" id="UP000218765"/>
    </source>
</evidence>
<sequence>MSMTTLDLARDLIARNSVTPDDAGCQAMMAEFLTARGFDITPLPFGEVSNLWARRGDSGPLFVFAGHTDVVPTGPLEAWDSPPFEPTERDGWLYGRGAADMKGSLAAMLTAVDRFLATHPEPRGSIAFLITSDEEGPSVNGTVKVVEWLQAQGTRIDWCLVGEPSSSEQVGDVMKNGRRGSLSGELRIKGVQGHVAYPHLARNPVHQAAPALAELCATEWDAGNDHFPPTTFQISNVQAGTGANNVIPGELMLLFNFRYSTESDADGLKRRVHELLDRHALEYELDWTHSGAPFLTPAGELVEAARAAVRERCGFEAQLSTAGGTSDGRFIAPTGAQVLELGPVNATIHKVNECVRCDDLERLSVLYETILTKLLA</sequence>
<dbReference type="FunFam" id="3.30.70.360:FF:000011">
    <property type="entry name" value="Succinyl-diaminopimelate desuccinylase"/>
    <property type="match status" value="1"/>
</dbReference>
<keyword evidence="11 15" id="KW-0457">Lysine biosynthesis</keyword>
<dbReference type="GO" id="GO:0008270">
    <property type="term" value="F:zinc ion binding"/>
    <property type="evidence" value="ECO:0007669"/>
    <property type="project" value="UniProtKB-UniRule"/>
</dbReference>
<dbReference type="GO" id="GO:0009014">
    <property type="term" value="F:succinyl-diaminopimelate desuccinylase activity"/>
    <property type="evidence" value="ECO:0007669"/>
    <property type="project" value="UniProtKB-UniRule"/>
</dbReference>
<dbReference type="KEGG" id="ttc:FOKN1_2107"/>
<feature type="binding site" evidence="15">
    <location>
        <position position="163"/>
    </location>
    <ligand>
        <name>Zn(2+)</name>
        <dbReference type="ChEBI" id="CHEBI:29105"/>
        <label>1</label>
    </ligand>
</feature>
<dbReference type="GO" id="GO:0008777">
    <property type="term" value="F:acetylornithine deacetylase activity"/>
    <property type="evidence" value="ECO:0007669"/>
    <property type="project" value="TreeGrafter"/>
</dbReference>
<dbReference type="Gene3D" id="3.40.630.10">
    <property type="entry name" value="Zn peptidases"/>
    <property type="match status" value="2"/>
</dbReference>
<dbReference type="CDD" id="cd03891">
    <property type="entry name" value="M20_DapE_proteobac"/>
    <property type="match status" value="1"/>
</dbReference>
<dbReference type="GO" id="GO:0050897">
    <property type="term" value="F:cobalt ion binding"/>
    <property type="evidence" value="ECO:0007669"/>
    <property type="project" value="UniProtKB-UniRule"/>
</dbReference>
<dbReference type="SUPFAM" id="SSF55031">
    <property type="entry name" value="Bacterial exopeptidase dimerisation domain"/>
    <property type="match status" value="1"/>
</dbReference>
<dbReference type="GO" id="GO:0009089">
    <property type="term" value="P:lysine biosynthetic process via diaminopimelate"/>
    <property type="evidence" value="ECO:0007669"/>
    <property type="project" value="UniProtKB-UniRule"/>
</dbReference>
<comment type="pathway">
    <text evidence="1 15">Amino-acid biosynthesis; L-lysine biosynthesis via DAP pathway; LL-2,6-diaminopimelate from (S)-tetrahydrodipicolinate (succinylase route): step 3/3.</text>
</comment>
<proteinExistence type="inferred from homology"/>
<dbReference type="GO" id="GO:0006526">
    <property type="term" value="P:L-arginine biosynthetic process"/>
    <property type="evidence" value="ECO:0007669"/>
    <property type="project" value="TreeGrafter"/>
</dbReference>
<feature type="active site" evidence="15">
    <location>
        <position position="69"/>
    </location>
</feature>
<evidence type="ECO:0000256" key="5">
    <source>
        <dbReference type="ARBA" id="ARBA00022391"/>
    </source>
</evidence>
<keyword evidence="9 15" id="KW-0862">Zinc</keyword>
<comment type="cofactor">
    <cofactor evidence="15">
        <name>Zn(2+)</name>
        <dbReference type="ChEBI" id="CHEBI:29105"/>
    </cofactor>
    <cofactor evidence="15">
        <name>Co(2+)</name>
        <dbReference type="ChEBI" id="CHEBI:48828"/>
    </cofactor>
    <text evidence="15">Binds 2 Zn(2+) or Co(2+) ions per subunit.</text>
</comment>
<protein>
    <recommendedName>
        <fullName evidence="5 15">Succinyl-diaminopimelate desuccinylase</fullName>
        <shortName evidence="15">SDAP desuccinylase</shortName>
        <ecNumber evidence="4 15">3.5.1.18</ecNumber>
    </recommendedName>
    <alternativeName>
        <fullName evidence="13 15">N-succinyl-LL-2,6-diaminoheptanedioate amidohydrolase</fullName>
    </alternativeName>
</protein>
<dbReference type="InterPro" id="IPR002933">
    <property type="entry name" value="Peptidase_M20"/>
</dbReference>
<evidence type="ECO:0000256" key="9">
    <source>
        <dbReference type="ARBA" id="ARBA00022833"/>
    </source>
</evidence>
<name>A0A1Z4VS81_9GAMM</name>
<keyword evidence="12 15" id="KW-0170">Cobalt</keyword>
<feature type="active site" description="Proton acceptor" evidence="15">
    <location>
        <position position="134"/>
    </location>
</feature>
<dbReference type="RefSeq" id="WP_197702944.1">
    <property type="nucleotide sequence ID" value="NZ_AP018052.1"/>
</dbReference>
<evidence type="ECO:0000256" key="11">
    <source>
        <dbReference type="ARBA" id="ARBA00023154"/>
    </source>
</evidence>
<dbReference type="Proteomes" id="UP000218765">
    <property type="component" value="Chromosome"/>
</dbReference>
<keyword evidence="10 15" id="KW-0220">Diaminopimelate biosynthesis</keyword>
<dbReference type="AlphaFoldDB" id="A0A1Z4VS81"/>
<feature type="binding site" evidence="15">
    <location>
        <position position="67"/>
    </location>
    <ligand>
        <name>Zn(2+)</name>
        <dbReference type="ChEBI" id="CHEBI:29105"/>
        <label>1</label>
    </ligand>
</feature>
<dbReference type="NCBIfam" id="NF009557">
    <property type="entry name" value="PRK13009.1"/>
    <property type="match status" value="1"/>
</dbReference>
<dbReference type="NCBIfam" id="TIGR01246">
    <property type="entry name" value="dapE_proteo"/>
    <property type="match status" value="1"/>
</dbReference>
<feature type="binding site" evidence="15">
    <location>
        <position position="100"/>
    </location>
    <ligand>
        <name>Zn(2+)</name>
        <dbReference type="ChEBI" id="CHEBI:29105"/>
        <label>1</label>
    </ligand>
</feature>
<dbReference type="InterPro" id="IPR001261">
    <property type="entry name" value="ArgE/DapE_CS"/>
</dbReference>
<evidence type="ECO:0000256" key="12">
    <source>
        <dbReference type="ARBA" id="ARBA00023285"/>
    </source>
</evidence>
<organism evidence="17 18">
    <name type="scientific">Thiohalobacter thiocyanaticus</name>
    <dbReference type="NCBI Taxonomy" id="585455"/>
    <lineage>
        <taxon>Bacteria</taxon>
        <taxon>Pseudomonadati</taxon>
        <taxon>Pseudomonadota</taxon>
        <taxon>Gammaproteobacteria</taxon>
        <taxon>Thiohalobacterales</taxon>
        <taxon>Thiohalobacteraceae</taxon>
        <taxon>Thiohalobacter</taxon>
    </lineage>
</organism>
<dbReference type="InterPro" id="IPR036264">
    <property type="entry name" value="Bact_exopeptidase_dim_dom"/>
</dbReference>
<feature type="domain" description="Peptidase M20 dimerisation" evidence="16">
    <location>
        <begin position="176"/>
        <end position="284"/>
    </location>
</feature>
<evidence type="ECO:0000259" key="16">
    <source>
        <dbReference type="Pfam" id="PF07687"/>
    </source>
</evidence>
<comment type="subunit">
    <text evidence="3 15">Homodimer.</text>
</comment>
<evidence type="ECO:0000256" key="6">
    <source>
        <dbReference type="ARBA" id="ARBA00022605"/>
    </source>
</evidence>
<dbReference type="UniPathway" id="UPA00034">
    <property type="reaction ID" value="UER00021"/>
</dbReference>
<evidence type="ECO:0000256" key="10">
    <source>
        <dbReference type="ARBA" id="ARBA00022915"/>
    </source>
</evidence>
<accession>A0A1Z4VS81</accession>
<gene>
    <name evidence="15" type="primary">dapE</name>
    <name evidence="17" type="ORF">FOKN1_2107</name>
</gene>
<dbReference type="SUPFAM" id="SSF53187">
    <property type="entry name" value="Zn-dependent exopeptidases"/>
    <property type="match status" value="1"/>
</dbReference>
<evidence type="ECO:0000313" key="17">
    <source>
        <dbReference type="EMBL" id="BAZ94487.1"/>
    </source>
</evidence>
<dbReference type="Pfam" id="PF07687">
    <property type="entry name" value="M20_dimer"/>
    <property type="match status" value="1"/>
</dbReference>
<reference evidence="17 18" key="1">
    <citation type="submission" date="2017-05" db="EMBL/GenBank/DDBJ databases">
        <title>Thiocyanate degradation by Thiohalobacter thiocyanaticus FOKN1.</title>
        <authorList>
            <person name="Oshiki M."/>
            <person name="Fukushima T."/>
            <person name="Kawano S."/>
            <person name="Nakagawa J."/>
        </authorList>
    </citation>
    <scope>NUCLEOTIDE SEQUENCE [LARGE SCALE GENOMIC DNA]</scope>
    <source>
        <strain evidence="17 18">FOKN1</strain>
    </source>
</reference>
<evidence type="ECO:0000256" key="15">
    <source>
        <dbReference type="HAMAP-Rule" id="MF_01690"/>
    </source>
</evidence>
<dbReference type="PANTHER" id="PTHR43808:SF31">
    <property type="entry name" value="N-ACETYL-L-CITRULLINE DEACETYLASE"/>
    <property type="match status" value="1"/>
</dbReference>
<evidence type="ECO:0000256" key="3">
    <source>
        <dbReference type="ARBA" id="ARBA00011738"/>
    </source>
</evidence>
<feature type="binding site" evidence="15">
    <location>
        <position position="135"/>
    </location>
    <ligand>
        <name>Zn(2+)</name>
        <dbReference type="ChEBI" id="CHEBI:29105"/>
        <label>2</label>
    </ligand>
</feature>
<feature type="binding site" evidence="15">
    <location>
        <position position="100"/>
    </location>
    <ligand>
        <name>Zn(2+)</name>
        <dbReference type="ChEBI" id="CHEBI:29105"/>
        <label>2</label>
    </ligand>
</feature>